<dbReference type="Proteomes" id="UP001195483">
    <property type="component" value="Unassembled WGS sequence"/>
</dbReference>
<organism evidence="1 2">
    <name type="scientific">Potamilus streckersoni</name>
    <dbReference type="NCBI Taxonomy" id="2493646"/>
    <lineage>
        <taxon>Eukaryota</taxon>
        <taxon>Metazoa</taxon>
        <taxon>Spiralia</taxon>
        <taxon>Lophotrochozoa</taxon>
        <taxon>Mollusca</taxon>
        <taxon>Bivalvia</taxon>
        <taxon>Autobranchia</taxon>
        <taxon>Heteroconchia</taxon>
        <taxon>Palaeoheterodonta</taxon>
        <taxon>Unionida</taxon>
        <taxon>Unionoidea</taxon>
        <taxon>Unionidae</taxon>
        <taxon>Ambleminae</taxon>
        <taxon>Lampsilini</taxon>
        <taxon>Potamilus</taxon>
    </lineage>
</organism>
<proteinExistence type="predicted"/>
<keyword evidence="2" id="KW-1185">Reference proteome</keyword>
<sequence>MAMWKILPRMAVTVQSNHSITGVDTNSMNEVETRDHLLCKNQIAVGTLLLPLSYTPDGQDVHLPKEQKKIYIEANTTGLIDGLQTTSIFAVPHNGI</sequence>
<evidence type="ECO:0000313" key="1">
    <source>
        <dbReference type="EMBL" id="KAK3595756.1"/>
    </source>
</evidence>
<reference evidence="1" key="1">
    <citation type="journal article" date="2021" name="Genome Biol. Evol.">
        <title>A High-Quality Reference Genome for a Parasitic Bivalve with Doubly Uniparental Inheritance (Bivalvia: Unionida).</title>
        <authorList>
            <person name="Smith C.H."/>
        </authorList>
    </citation>
    <scope>NUCLEOTIDE SEQUENCE</scope>
    <source>
        <strain evidence="1">CHS0354</strain>
    </source>
</reference>
<name>A0AAE0VZD1_9BIVA</name>
<dbReference type="EMBL" id="JAEAOA010001512">
    <property type="protein sequence ID" value="KAK3595756.1"/>
    <property type="molecule type" value="Genomic_DNA"/>
</dbReference>
<comment type="caution">
    <text evidence="1">The sequence shown here is derived from an EMBL/GenBank/DDBJ whole genome shotgun (WGS) entry which is preliminary data.</text>
</comment>
<evidence type="ECO:0000313" key="2">
    <source>
        <dbReference type="Proteomes" id="UP001195483"/>
    </source>
</evidence>
<dbReference type="AlphaFoldDB" id="A0AAE0VZD1"/>
<accession>A0AAE0VZD1</accession>
<reference evidence="1" key="3">
    <citation type="submission" date="2023-05" db="EMBL/GenBank/DDBJ databases">
        <authorList>
            <person name="Smith C.H."/>
        </authorList>
    </citation>
    <scope>NUCLEOTIDE SEQUENCE</scope>
    <source>
        <strain evidence="1">CHS0354</strain>
        <tissue evidence="1">Mantle</tissue>
    </source>
</reference>
<protein>
    <submittedName>
        <fullName evidence="1">Uncharacterized protein</fullName>
    </submittedName>
</protein>
<reference evidence="1" key="2">
    <citation type="journal article" date="2021" name="Genome Biol. Evol.">
        <title>Developing a high-quality reference genome for a parasitic bivalve with doubly uniparental inheritance (Bivalvia: Unionida).</title>
        <authorList>
            <person name="Smith C.H."/>
        </authorList>
    </citation>
    <scope>NUCLEOTIDE SEQUENCE</scope>
    <source>
        <strain evidence="1">CHS0354</strain>
        <tissue evidence="1">Mantle</tissue>
    </source>
</reference>
<gene>
    <name evidence="1" type="ORF">CHS0354_025386</name>
</gene>